<evidence type="ECO:0000256" key="1">
    <source>
        <dbReference type="SAM" id="Phobius"/>
    </source>
</evidence>
<gene>
    <name evidence="3" type="ORF">NE237_016767</name>
</gene>
<keyword evidence="2" id="KW-0732">Signal</keyword>
<keyword evidence="1" id="KW-0472">Membrane</keyword>
<dbReference type="EMBL" id="JAMYWD010000007">
    <property type="protein sequence ID" value="KAJ4964918.1"/>
    <property type="molecule type" value="Genomic_DNA"/>
</dbReference>
<evidence type="ECO:0000313" key="4">
    <source>
        <dbReference type="Proteomes" id="UP001141806"/>
    </source>
</evidence>
<feature type="signal peptide" evidence="2">
    <location>
        <begin position="1"/>
        <end position="27"/>
    </location>
</feature>
<comment type="caution">
    <text evidence="3">The sequence shown here is derived from an EMBL/GenBank/DDBJ whole genome shotgun (WGS) entry which is preliminary data.</text>
</comment>
<organism evidence="3 4">
    <name type="scientific">Protea cynaroides</name>
    <dbReference type="NCBI Taxonomy" id="273540"/>
    <lineage>
        <taxon>Eukaryota</taxon>
        <taxon>Viridiplantae</taxon>
        <taxon>Streptophyta</taxon>
        <taxon>Embryophyta</taxon>
        <taxon>Tracheophyta</taxon>
        <taxon>Spermatophyta</taxon>
        <taxon>Magnoliopsida</taxon>
        <taxon>Proteales</taxon>
        <taxon>Proteaceae</taxon>
        <taxon>Protea</taxon>
    </lineage>
</organism>
<evidence type="ECO:0000313" key="3">
    <source>
        <dbReference type="EMBL" id="KAJ4964918.1"/>
    </source>
</evidence>
<reference evidence="3" key="1">
    <citation type="journal article" date="2023" name="Plant J.">
        <title>The genome of the king protea, Protea cynaroides.</title>
        <authorList>
            <person name="Chang J."/>
            <person name="Duong T.A."/>
            <person name="Schoeman C."/>
            <person name="Ma X."/>
            <person name="Roodt D."/>
            <person name="Barker N."/>
            <person name="Li Z."/>
            <person name="Van de Peer Y."/>
            <person name="Mizrachi E."/>
        </authorList>
    </citation>
    <scope>NUCLEOTIDE SEQUENCE</scope>
    <source>
        <tissue evidence="3">Young leaves</tissue>
    </source>
</reference>
<keyword evidence="1" id="KW-1133">Transmembrane helix</keyword>
<sequence length="109" mass="11752">MRSGIVYLNSPIFLSLASLLLLQVRFAVEVTEYFINQAKPLNLEIFSERAPKLPGNDAGVLCIASAGRASVLCVVAGLGLVYILVDVSTLQSTLLGIPRITQKSESLKF</sequence>
<proteinExistence type="predicted"/>
<dbReference type="Proteomes" id="UP001141806">
    <property type="component" value="Unassembled WGS sequence"/>
</dbReference>
<dbReference type="AlphaFoldDB" id="A0A9Q0HET0"/>
<feature type="chain" id="PRO_5040499050" evidence="2">
    <location>
        <begin position="28"/>
        <end position="109"/>
    </location>
</feature>
<accession>A0A9Q0HET0</accession>
<keyword evidence="1" id="KW-0812">Transmembrane</keyword>
<feature type="transmembrane region" description="Helical" evidence="1">
    <location>
        <begin position="58"/>
        <end position="85"/>
    </location>
</feature>
<protein>
    <submittedName>
        <fullName evidence="3">Uncharacterized protein</fullName>
    </submittedName>
</protein>
<evidence type="ECO:0000256" key="2">
    <source>
        <dbReference type="SAM" id="SignalP"/>
    </source>
</evidence>
<keyword evidence="4" id="KW-1185">Reference proteome</keyword>
<name>A0A9Q0HET0_9MAGN</name>